<proteinExistence type="predicted"/>
<dbReference type="InterPro" id="IPR011004">
    <property type="entry name" value="Trimer_LpxA-like_sf"/>
</dbReference>
<dbReference type="CDD" id="cd04647">
    <property type="entry name" value="LbH_MAT_like"/>
    <property type="match status" value="1"/>
</dbReference>
<dbReference type="Proteomes" id="UP000248764">
    <property type="component" value="Unassembled WGS sequence"/>
</dbReference>
<dbReference type="RefSeq" id="WP_111253432.1">
    <property type="nucleotide sequence ID" value="NZ_POTW01000007.1"/>
</dbReference>
<keyword evidence="2" id="KW-0677">Repeat</keyword>
<accession>A0A2W2BHV3</accession>
<evidence type="ECO:0000256" key="2">
    <source>
        <dbReference type="ARBA" id="ARBA00022737"/>
    </source>
</evidence>
<keyword evidence="4" id="KW-1185">Reference proteome</keyword>
<dbReference type="SUPFAM" id="SSF51161">
    <property type="entry name" value="Trimeric LpxA-like enzymes"/>
    <property type="match status" value="1"/>
</dbReference>
<reference evidence="3 4" key="1">
    <citation type="submission" date="2018-01" db="EMBL/GenBank/DDBJ databases">
        <title>Draft genome sequence of Jiangella sp. GTF31.</title>
        <authorList>
            <person name="Sahin N."/>
            <person name="Ay H."/>
            <person name="Saygin H."/>
        </authorList>
    </citation>
    <scope>NUCLEOTIDE SEQUENCE [LARGE SCALE GENOMIC DNA]</scope>
    <source>
        <strain evidence="3 4">GTF31</strain>
    </source>
</reference>
<evidence type="ECO:0000313" key="3">
    <source>
        <dbReference type="EMBL" id="PZF85592.1"/>
    </source>
</evidence>
<dbReference type="Pfam" id="PF00132">
    <property type="entry name" value="Hexapep"/>
    <property type="match status" value="1"/>
</dbReference>
<dbReference type="PANTHER" id="PTHR23416">
    <property type="entry name" value="SIALIC ACID SYNTHASE-RELATED"/>
    <property type="match status" value="1"/>
</dbReference>
<dbReference type="InterPro" id="IPR018357">
    <property type="entry name" value="Hexapep_transf_CS"/>
</dbReference>
<comment type="caution">
    <text evidence="3">The sequence shown here is derived from an EMBL/GenBank/DDBJ whole genome shotgun (WGS) entry which is preliminary data.</text>
</comment>
<dbReference type="InterPro" id="IPR051159">
    <property type="entry name" value="Hexapeptide_acetyltransf"/>
</dbReference>
<dbReference type="PANTHER" id="PTHR23416:SF78">
    <property type="entry name" value="LIPOPOLYSACCHARIDE BIOSYNTHESIS O-ACETYL TRANSFERASE WBBJ-RELATED"/>
    <property type="match status" value="1"/>
</dbReference>
<protein>
    <submittedName>
        <fullName evidence="3">Acetyltransferase</fullName>
    </submittedName>
</protein>
<name>A0A2W2BHV3_9ACTN</name>
<dbReference type="Gene3D" id="2.160.10.10">
    <property type="entry name" value="Hexapeptide repeat proteins"/>
    <property type="match status" value="1"/>
</dbReference>
<dbReference type="InterPro" id="IPR001451">
    <property type="entry name" value="Hexapep"/>
</dbReference>
<evidence type="ECO:0000256" key="1">
    <source>
        <dbReference type="ARBA" id="ARBA00022679"/>
    </source>
</evidence>
<gene>
    <name evidence="3" type="ORF">C1I92_04290</name>
</gene>
<dbReference type="GO" id="GO:0016740">
    <property type="term" value="F:transferase activity"/>
    <property type="evidence" value="ECO:0007669"/>
    <property type="project" value="UniProtKB-KW"/>
</dbReference>
<dbReference type="PROSITE" id="PS00101">
    <property type="entry name" value="HEXAPEP_TRANSFERASES"/>
    <property type="match status" value="1"/>
</dbReference>
<keyword evidence="1 3" id="KW-0808">Transferase</keyword>
<sequence>MSVWSWLDRGASQPSRATAASRLVARAGLARARRHDGVTAPASCLLHPEARIHPRDGRIVFGERCLVAPGAVVQGDVAFGDDCSAQAYSVIVGYPGGRVTFGDGVRVAPHAMLIGANHVFADPDRPIHEQGLEAAPITIGDDVWIAGRVTVVAGVTVGAGSVLAAGAVVTRDVPPFSVVAGVPARVIKVRRS</sequence>
<dbReference type="EMBL" id="POTW01000007">
    <property type="protein sequence ID" value="PZF85592.1"/>
    <property type="molecule type" value="Genomic_DNA"/>
</dbReference>
<organism evidence="3 4">
    <name type="scientific">Jiangella anatolica</name>
    <dbReference type="NCBI Taxonomy" id="2670374"/>
    <lineage>
        <taxon>Bacteria</taxon>
        <taxon>Bacillati</taxon>
        <taxon>Actinomycetota</taxon>
        <taxon>Actinomycetes</taxon>
        <taxon>Jiangellales</taxon>
        <taxon>Jiangellaceae</taxon>
        <taxon>Jiangella</taxon>
    </lineage>
</organism>
<dbReference type="AlphaFoldDB" id="A0A2W2BHV3"/>
<evidence type="ECO:0000313" key="4">
    <source>
        <dbReference type="Proteomes" id="UP000248764"/>
    </source>
</evidence>